<evidence type="ECO:0000313" key="3">
    <source>
        <dbReference type="Proteomes" id="UP000287687"/>
    </source>
</evidence>
<comment type="caution">
    <text evidence="2">The sequence shown here is derived from an EMBL/GenBank/DDBJ whole genome shotgun (WGS) entry which is preliminary data.</text>
</comment>
<accession>A0A444LBU5</accession>
<dbReference type="EC" id="4.2.1.75" evidence="2"/>
<dbReference type="GO" id="GO:0004852">
    <property type="term" value="F:uroporphyrinogen-III synthase activity"/>
    <property type="evidence" value="ECO:0007669"/>
    <property type="project" value="UniProtKB-EC"/>
</dbReference>
<protein>
    <submittedName>
        <fullName evidence="2">Uroporphyrinogen-III synthase</fullName>
        <ecNumber evidence="2">4.2.1.75</ecNumber>
    </submittedName>
</protein>
<name>A0A444LBU5_9HYPH</name>
<evidence type="ECO:0000313" key="2">
    <source>
        <dbReference type="EMBL" id="RWX75144.1"/>
    </source>
</evidence>
<keyword evidence="2" id="KW-0456">Lyase</keyword>
<dbReference type="Pfam" id="PF02602">
    <property type="entry name" value="HEM4"/>
    <property type="match status" value="1"/>
</dbReference>
<dbReference type="NCBIfam" id="NF006621">
    <property type="entry name" value="PRK09189.1"/>
    <property type="match status" value="1"/>
</dbReference>
<dbReference type="RefSeq" id="WP_128445243.1">
    <property type="nucleotide sequence ID" value="NZ_SBIP01000005.1"/>
</dbReference>
<organism evidence="2 3">
    <name type="scientific">Neorhizobium lilium</name>
    <dbReference type="NCBI Taxonomy" id="2503024"/>
    <lineage>
        <taxon>Bacteria</taxon>
        <taxon>Pseudomonadati</taxon>
        <taxon>Pseudomonadota</taxon>
        <taxon>Alphaproteobacteria</taxon>
        <taxon>Hyphomicrobiales</taxon>
        <taxon>Rhizobiaceae</taxon>
        <taxon>Rhizobium/Agrobacterium group</taxon>
        <taxon>Neorhizobium</taxon>
    </lineage>
</organism>
<sequence>MRVIVTRPEYSAGGTAERLKSLGHEPVLIPLMKALHDQEAVMRALAQPHAVLAVTSAEALRALSNHKDDLGSHLATPVFAVGTATAQAAEELGFTDIRTGPGGGRGLADLIAAQAGSRPVLYLAGNPRSPHFEAACSEKHVPLHVAEIYRMLPIAYDLAEIGARLDDREADAVLLYSAESARLFFDGPARHLVRLRNLMVLVISDAVLERIPTQLHHNVRVAARPDEDGIFALL</sequence>
<dbReference type="Gene3D" id="3.40.50.10090">
    <property type="match status" value="2"/>
</dbReference>
<evidence type="ECO:0000259" key="1">
    <source>
        <dbReference type="Pfam" id="PF02602"/>
    </source>
</evidence>
<dbReference type="EMBL" id="SBIP01000005">
    <property type="protein sequence ID" value="RWX75144.1"/>
    <property type="molecule type" value="Genomic_DNA"/>
</dbReference>
<dbReference type="CDD" id="cd06578">
    <property type="entry name" value="HemD"/>
    <property type="match status" value="1"/>
</dbReference>
<reference evidence="2 3" key="1">
    <citation type="submission" date="2019-01" db="EMBL/GenBank/DDBJ databases">
        <title>The draft genome of Rhizobium sp. 24NR.</title>
        <authorList>
            <person name="Liu L."/>
            <person name="Liang L."/>
            <person name="Shi S."/>
            <person name="Xu L."/>
            <person name="Wang X."/>
            <person name="Li L."/>
            <person name="Zhang X."/>
        </authorList>
    </citation>
    <scope>NUCLEOTIDE SEQUENCE [LARGE SCALE GENOMIC DNA]</scope>
    <source>
        <strain evidence="2 3">24NR</strain>
    </source>
</reference>
<dbReference type="InterPro" id="IPR003754">
    <property type="entry name" value="4pyrrol_synth_uPrphyn_synth"/>
</dbReference>
<dbReference type="InterPro" id="IPR036108">
    <property type="entry name" value="4pyrrol_syn_uPrphyn_synt_sf"/>
</dbReference>
<dbReference type="SUPFAM" id="SSF69618">
    <property type="entry name" value="HemD-like"/>
    <property type="match status" value="1"/>
</dbReference>
<dbReference type="Proteomes" id="UP000287687">
    <property type="component" value="Unassembled WGS sequence"/>
</dbReference>
<gene>
    <name evidence="2" type="ORF">EPK99_22020</name>
</gene>
<proteinExistence type="predicted"/>
<dbReference type="OrthoDB" id="7163809at2"/>
<keyword evidence="3" id="KW-1185">Reference proteome</keyword>
<dbReference type="GO" id="GO:0033014">
    <property type="term" value="P:tetrapyrrole biosynthetic process"/>
    <property type="evidence" value="ECO:0007669"/>
    <property type="project" value="InterPro"/>
</dbReference>
<feature type="domain" description="Tetrapyrrole biosynthesis uroporphyrinogen III synthase" evidence="1">
    <location>
        <begin position="15"/>
        <end position="231"/>
    </location>
</feature>
<dbReference type="AlphaFoldDB" id="A0A444LBU5"/>